<evidence type="ECO:0000256" key="2">
    <source>
        <dbReference type="ARBA" id="ARBA00022475"/>
    </source>
</evidence>
<dbReference type="InterPro" id="IPR000160">
    <property type="entry name" value="GGDEF_dom"/>
</dbReference>
<dbReference type="Gene3D" id="3.20.20.450">
    <property type="entry name" value="EAL domain"/>
    <property type="match status" value="1"/>
</dbReference>
<accession>A0ABQ5Q0S3</accession>
<dbReference type="PROSITE" id="PS50883">
    <property type="entry name" value="EAL"/>
    <property type="match status" value="1"/>
</dbReference>
<dbReference type="PANTHER" id="PTHR44757">
    <property type="entry name" value="DIGUANYLATE CYCLASE DGCP"/>
    <property type="match status" value="1"/>
</dbReference>
<organism evidence="11 12">
    <name type="scientific">Geothrix edaphica</name>
    <dbReference type="NCBI Taxonomy" id="2927976"/>
    <lineage>
        <taxon>Bacteria</taxon>
        <taxon>Pseudomonadati</taxon>
        <taxon>Acidobacteriota</taxon>
        <taxon>Holophagae</taxon>
        <taxon>Holophagales</taxon>
        <taxon>Holophagaceae</taxon>
        <taxon>Geothrix</taxon>
    </lineage>
</organism>
<dbReference type="SUPFAM" id="SSF141868">
    <property type="entry name" value="EAL domain-like"/>
    <property type="match status" value="1"/>
</dbReference>
<dbReference type="Gene3D" id="3.30.450.20">
    <property type="entry name" value="PAS domain"/>
    <property type="match status" value="2"/>
</dbReference>
<feature type="transmembrane region" description="Helical" evidence="6">
    <location>
        <begin position="94"/>
        <end position="116"/>
    </location>
</feature>
<keyword evidence="4 6" id="KW-1133">Transmembrane helix</keyword>
<dbReference type="InterPro" id="IPR052155">
    <property type="entry name" value="Biofilm_reg_signaling"/>
</dbReference>
<keyword evidence="12" id="KW-1185">Reference proteome</keyword>
<feature type="transmembrane region" description="Helical" evidence="6">
    <location>
        <begin position="165"/>
        <end position="186"/>
    </location>
</feature>
<evidence type="ECO:0000259" key="7">
    <source>
        <dbReference type="PROSITE" id="PS50112"/>
    </source>
</evidence>
<reference evidence="11" key="1">
    <citation type="journal article" date="2023" name="Antonie Van Leeuwenhoek">
        <title>Mesoterricola silvestris gen. nov., sp. nov., Mesoterricola sediminis sp. nov., Geothrix oryzae sp. nov., Geothrix edaphica sp. nov., Geothrix rubra sp. nov., and Geothrix limicola sp. nov., six novel members of Acidobacteriota isolated from soils.</title>
        <authorList>
            <person name="Itoh H."/>
            <person name="Sugisawa Y."/>
            <person name="Mise K."/>
            <person name="Xu Z."/>
            <person name="Kuniyasu M."/>
            <person name="Ushijima N."/>
            <person name="Kawano K."/>
            <person name="Kobayashi E."/>
            <person name="Shiratori Y."/>
            <person name="Masuda Y."/>
            <person name="Senoo K."/>
        </authorList>
    </citation>
    <scope>NUCLEOTIDE SEQUENCE</scope>
    <source>
        <strain evidence="11">Red802</strain>
    </source>
</reference>
<dbReference type="Pfam" id="PF00990">
    <property type="entry name" value="GGDEF"/>
    <property type="match status" value="1"/>
</dbReference>
<dbReference type="Pfam" id="PF05231">
    <property type="entry name" value="MASE1"/>
    <property type="match status" value="1"/>
</dbReference>
<dbReference type="NCBIfam" id="TIGR00254">
    <property type="entry name" value="GGDEF"/>
    <property type="match status" value="1"/>
</dbReference>
<dbReference type="Proteomes" id="UP001165044">
    <property type="component" value="Unassembled WGS sequence"/>
</dbReference>
<dbReference type="InterPro" id="IPR001610">
    <property type="entry name" value="PAC"/>
</dbReference>
<dbReference type="Pfam" id="PF13426">
    <property type="entry name" value="PAS_9"/>
    <property type="match status" value="2"/>
</dbReference>
<feature type="domain" description="PAC" evidence="8">
    <location>
        <begin position="507"/>
        <end position="559"/>
    </location>
</feature>
<dbReference type="SMART" id="SM00267">
    <property type="entry name" value="GGDEF"/>
    <property type="match status" value="1"/>
</dbReference>
<dbReference type="InterPro" id="IPR001633">
    <property type="entry name" value="EAL_dom"/>
</dbReference>
<comment type="caution">
    <text evidence="11">The sequence shown here is derived from an EMBL/GenBank/DDBJ whole genome shotgun (WGS) entry which is preliminary data.</text>
</comment>
<evidence type="ECO:0000259" key="8">
    <source>
        <dbReference type="PROSITE" id="PS50113"/>
    </source>
</evidence>
<feature type="transmembrane region" description="Helical" evidence="6">
    <location>
        <begin position="128"/>
        <end position="153"/>
    </location>
</feature>
<feature type="transmembrane region" description="Helical" evidence="6">
    <location>
        <begin position="72"/>
        <end position="88"/>
    </location>
</feature>
<dbReference type="InterPro" id="IPR043128">
    <property type="entry name" value="Rev_trsase/Diguanyl_cyclase"/>
</dbReference>
<sequence length="991" mass="109350">MLAPGTPLLDLHTQMEQANPRASKFYRQGLLALAYFATGWLGLKTPYAGTHITLIWLPTGIAVAALLQWGRGVWPGIAMGAFLVNLAIGSTWHLAAAIAVGNTFAPILCLAYLTRFQFDTAFSRQKDVGLFIVGAALGMTVSATFGVASLSLAGAMPLKAAGPAWLSWWMGDTVGVFLAAPLFLSLNRKNLDQLRQAQKEYALWLMIAGTVVWLAFIHPPSQAGRSLPIALLTLPLLTWAGLRFGRTGTALAGLAFSLAAAWAVLMGHGLSRFLNPQLSQLILWSYMTALVLTGLLITALQAERVRMEDRLRDREAKLRGLYEMSPLGIVLTDMQGRYIEFNDAFQAMSGYSAEELTRLDYWALTPKSYEAEEARQLESLKRTGRYGPYEKEYVRKDGSHISIQLNGMLMKLPDGQPSIWSIIEDITARKRIETDLRVAATAFDSREAMIVTDAQETILRVNRAFTEITGYTAEEVVGRTPRMFKSGRHNQDFYKAMWEAIGQAGGWQGEVWDQRKNGEEYPKWLTISAVAGEDGVVTHYIGTHFDITAQKRTEEKIQALAFFDQLTGLPNRTLLLDRLKQTMTATARNEGHGALLFIDLDHFKRLNDTLGHDQGDLLLKQVAQRLTACIREGDTVARIGGDEFVVVLPGLSPVLGEAARATELVGEKIIQALNADYQLGGHPYRNTASVGATLFMGKDTTIDDLMKQADLAMYRAKESGRNALRFFDPDMESAVISRVAQERSLREAIEQQQFCIHYQAQVQEDGALTGAEALVRWQHPERGTVLPAEFIHLAEETGLILPLGLWVLRAACVQLAAWSQDPGMAHVTIAVNVSPRQFRQAGFVDQLIEVIGSTGVNPERLKLELTEGLLVENPEEVAGKMTLLRARGVGFALDDFGTGYSSLSYLKRMPFDLLKIDQSFVQDVLTDPNDAEIARTIVALAESLSLGVIAEGVETVEQRDFLASIGCHAFQGYLFSRPLPVNEFEALVRRG</sequence>
<dbReference type="InterPro" id="IPR007895">
    <property type="entry name" value="MASE1"/>
</dbReference>
<evidence type="ECO:0000259" key="10">
    <source>
        <dbReference type="PROSITE" id="PS50887"/>
    </source>
</evidence>
<keyword evidence="3 6" id="KW-0812">Transmembrane</keyword>
<gene>
    <name evidence="11" type="ORF">GETHED_23650</name>
</gene>
<dbReference type="InterPro" id="IPR035965">
    <property type="entry name" value="PAS-like_dom_sf"/>
</dbReference>
<keyword evidence="5 6" id="KW-0472">Membrane</keyword>
<feature type="domain" description="EAL" evidence="9">
    <location>
        <begin position="738"/>
        <end position="991"/>
    </location>
</feature>
<dbReference type="SMART" id="SM00052">
    <property type="entry name" value="EAL"/>
    <property type="match status" value="1"/>
</dbReference>
<dbReference type="NCBIfam" id="TIGR00229">
    <property type="entry name" value="sensory_box"/>
    <property type="match status" value="2"/>
</dbReference>
<dbReference type="PROSITE" id="PS50113">
    <property type="entry name" value="PAC"/>
    <property type="match status" value="2"/>
</dbReference>
<keyword evidence="2" id="KW-1003">Cell membrane</keyword>
<feature type="transmembrane region" description="Helical" evidence="6">
    <location>
        <begin position="49"/>
        <end position="67"/>
    </location>
</feature>
<feature type="domain" description="GGDEF" evidence="10">
    <location>
        <begin position="591"/>
        <end position="729"/>
    </location>
</feature>
<evidence type="ECO:0000256" key="3">
    <source>
        <dbReference type="ARBA" id="ARBA00022692"/>
    </source>
</evidence>
<feature type="transmembrane region" description="Helical" evidence="6">
    <location>
        <begin position="282"/>
        <end position="302"/>
    </location>
</feature>
<evidence type="ECO:0008006" key="13">
    <source>
        <dbReference type="Google" id="ProtNLM"/>
    </source>
</evidence>
<dbReference type="SMART" id="SM00091">
    <property type="entry name" value="PAS"/>
    <property type="match status" value="2"/>
</dbReference>
<dbReference type="SUPFAM" id="SSF55785">
    <property type="entry name" value="PYP-like sensor domain (PAS domain)"/>
    <property type="match status" value="2"/>
</dbReference>
<feature type="transmembrane region" description="Helical" evidence="6">
    <location>
        <begin position="201"/>
        <end position="217"/>
    </location>
</feature>
<dbReference type="InterPro" id="IPR029787">
    <property type="entry name" value="Nucleotide_cyclase"/>
</dbReference>
<dbReference type="CDD" id="cd01948">
    <property type="entry name" value="EAL"/>
    <property type="match status" value="1"/>
</dbReference>
<dbReference type="Gene3D" id="3.30.70.270">
    <property type="match status" value="1"/>
</dbReference>
<dbReference type="Pfam" id="PF00563">
    <property type="entry name" value="EAL"/>
    <property type="match status" value="1"/>
</dbReference>
<dbReference type="PROSITE" id="PS50887">
    <property type="entry name" value="GGDEF"/>
    <property type="match status" value="1"/>
</dbReference>
<dbReference type="InterPro" id="IPR035919">
    <property type="entry name" value="EAL_sf"/>
</dbReference>
<feature type="transmembrane region" description="Helical" evidence="6">
    <location>
        <begin position="249"/>
        <end position="270"/>
    </location>
</feature>
<comment type="subcellular location">
    <subcellularLocation>
        <location evidence="1">Cell membrane</location>
        <topology evidence="1">Multi-pass membrane protein</topology>
    </subcellularLocation>
</comment>
<dbReference type="InterPro" id="IPR000014">
    <property type="entry name" value="PAS"/>
</dbReference>
<evidence type="ECO:0000259" key="9">
    <source>
        <dbReference type="PROSITE" id="PS50883"/>
    </source>
</evidence>
<evidence type="ECO:0000256" key="6">
    <source>
        <dbReference type="SAM" id="Phobius"/>
    </source>
</evidence>
<dbReference type="EMBL" id="BSDC01000003">
    <property type="protein sequence ID" value="GLH68001.1"/>
    <property type="molecule type" value="Genomic_DNA"/>
</dbReference>
<evidence type="ECO:0000256" key="1">
    <source>
        <dbReference type="ARBA" id="ARBA00004651"/>
    </source>
</evidence>
<name>A0ABQ5Q0S3_9BACT</name>
<dbReference type="PROSITE" id="PS50112">
    <property type="entry name" value="PAS"/>
    <property type="match status" value="2"/>
</dbReference>
<feature type="domain" description="PAC" evidence="8">
    <location>
        <begin position="387"/>
        <end position="438"/>
    </location>
</feature>
<dbReference type="CDD" id="cd00130">
    <property type="entry name" value="PAS"/>
    <property type="match status" value="2"/>
</dbReference>
<feature type="domain" description="PAS" evidence="7">
    <location>
        <begin position="314"/>
        <end position="356"/>
    </location>
</feature>
<evidence type="ECO:0000256" key="5">
    <source>
        <dbReference type="ARBA" id="ARBA00023136"/>
    </source>
</evidence>
<protein>
    <recommendedName>
        <fullName evidence="13">EAL domain-containing protein</fullName>
    </recommendedName>
</protein>
<dbReference type="SMART" id="SM00086">
    <property type="entry name" value="PAC"/>
    <property type="match status" value="2"/>
</dbReference>
<proteinExistence type="predicted"/>
<dbReference type="InterPro" id="IPR000700">
    <property type="entry name" value="PAS-assoc_C"/>
</dbReference>
<evidence type="ECO:0000313" key="11">
    <source>
        <dbReference type="EMBL" id="GLH68001.1"/>
    </source>
</evidence>
<dbReference type="CDD" id="cd01949">
    <property type="entry name" value="GGDEF"/>
    <property type="match status" value="1"/>
</dbReference>
<evidence type="ECO:0000256" key="4">
    <source>
        <dbReference type="ARBA" id="ARBA00022989"/>
    </source>
</evidence>
<evidence type="ECO:0000313" key="12">
    <source>
        <dbReference type="Proteomes" id="UP001165044"/>
    </source>
</evidence>
<dbReference type="SUPFAM" id="SSF55073">
    <property type="entry name" value="Nucleotide cyclase"/>
    <property type="match status" value="1"/>
</dbReference>
<dbReference type="PANTHER" id="PTHR44757:SF2">
    <property type="entry name" value="BIOFILM ARCHITECTURE MAINTENANCE PROTEIN MBAA"/>
    <property type="match status" value="1"/>
</dbReference>
<feature type="domain" description="PAS" evidence="7">
    <location>
        <begin position="449"/>
        <end position="480"/>
    </location>
</feature>